<accession>A0A6A7Z5I8</accession>
<evidence type="ECO:0000313" key="2">
    <source>
        <dbReference type="Proteomes" id="UP000466863"/>
    </source>
</evidence>
<dbReference type="AlphaFoldDB" id="A0A6A7Z5I8"/>
<sequence>MSGMSSVFENINIAQVVIHEVFKRGPNREIVDPVFGEQTILLDAEAMTALRDRLIKALGQSSRCMEMDLQFDGVGSGVDLAKRLLEAGENFALTSREVATKLAGAQTRQDLPGGIVVVLIGTAGMPGKRFVCKLKAEPHNGFTRVAAAGVISLQFLKDLILTPQTRLYKIGCFVELDKDAPANTPLASNWKAFIYDETMSTSNKLSAANYFYDGFLGLKFPQNGATRTKEFHDHTKDFIKGLDITPERKNDLLNALITYLKVDQSPSIQVAEFSQTYLAEPEIRDGYEGFMTEKNFPLTAINKDLAYVEKSLKFRRVVFSQGIKLTGPAEQFAEKITIEQILGDQGEDGAAAPWTKIIIKSPIQLQE</sequence>
<dbReference type="Proteomes" id="UP000466863">
    <property type="component" value="Unassembled WGS sequence"/>
</dbReference>
<evidence type="ECO:0000313" key="1">
    <source>
        <dbReference type="EMBL" id="MQU41387.1"/>
    </source>
</evidence>
<dbReference type="InterPro" id="IPR007358">
    <property type="entry name" value="Nucleoid_associated_NdpA"/>
</dbReference>
<reference evidence="1 2" key="1">
    <citation type="submission" date="2019-10" db="EMBL/GenBank/DDBJ databases">
        <title>Evaluation of single-gene subtyping targets for Pseudomonas.</title>
        <authorList>
            <person name="Reichler S.J."/>
            <person name="Orsi R.H."/>
            <person name="Wiedmann M."/>
            <person name="Martin N.H."/>
            <person name="Murphy S.I."/>
        </authorList>
    </citation>
    <scope>NUCLEOTIDE SEQUENCE [LARGE SCALE GENOMIC DNA]</scope>
    <source>
        <strain evidence="1 2">FSL R10-1876</strain>
    </source>
</reference>
<dbReference type="Pfam" id="PF04245">
    <property type="entry name" value="NA37"/>
    <property type="match status" value="1"/>
</dbReference>
<gene>
    <name evidence="1" type="ORF">GHO28_02520</name>
</gene>
<comment type="caution">
    <text evidence="1">The sequence shown here is derived from an EMBL/GenBank/DDBJ whole genome shotgun (WGS) entry which is preliminary data.</text>
</comment>
<proteinExistence type="predicted"/>
<name>A0A6A7Z5I8_9PSED</name>
<organism evidence="1 2">
    <name type="scientific">Pseudomonas helleri</name>
    <dbReference type="NCBI Taxonomy" id="1608996"/>
    <lineage>
        <taxon>Bacteria</taxon>
        <taxon>Pseudomonadati</taxon>
        <taxon>Pseudomonadota</taxon>
        <taxon>Gammaproteobacteria</taxon>
        <taxon>Pseudomonadales</taxon>
        <taxon>Pseudomonadaceae</taxon>
        <taxon>Pseudomonas</taxon>
    </lineage>
</organism>
<dbReference type="EMBL" id="WIVV01000006">
    <property type="protein sequence ID" value="MQU41387.1"/>
    <property type="molecule type" value="Genomic_DNA"/>
</dbReference>
<protein>
    <submittedName>
        <fullName evidence="1">Uncharacterized protein</fullName>
    </submittedName>
</protein>
<dbReference type="GO" id="GO:0009295">
    <property type="term" value="C:nucleoid"/>
    <property type="evidence" value="ECO:0007669"/>
    <property type="project" value="InterPro"/>
</dbReference>